<dbReference type="OrthoDB" id="9780884at2"/>
<dbReference type="RefSeq" id="WP_126831022.1">
    <property type="nucleotide sequence ID" value="NZ_CBCRYB010000003.1"/>
</dbReference>
<evidence type="ECO:0000256" key="1">
    <source>
        <dbReference type="ARBA" id="ARBA00022723"/>
    </source>
</evidence>
<evidence type="ECO:0000256" key="2">
    <source>
        <dbReference type="ARBA" id="ARBA00022801"/>
    </source>
</evidence>
<keyword evidence="1" id="KW-0479">Metal-binding</keyword>
<dbReference type="InterPro" id="IPR051158">
    <property type="entry name" value="Metallophosphoesterase_sf"/>
</dbReference>
<dbReference type="PANTHER" id="PTHR31302:SF31">
    <property type="entry name" value="PHOSPHODIESTERASE YAEI"/>
    <property type="match status" value="1"/>
</dbReference>
<dbReference type="AlphaFoldDB" id="A0A430AD36"/>
<keyword evidence="5" id="KW-1185">Reference proteome</keyword>
<dbReference type="Gene3D" id="3.60.21.10">
    <property type="match status" value="1"/>
</dbReference>
<evidence type="ECO:0000313" key="4">
    <source>
        <dbReference type="EMBL" id="RSU05135.1"/>
    </source>
</evidence>
<sequence length="273" mass="30716">MTIIIISIILISLFCLYGYWTNRQLDSETIILPSQNLPAALNNLKITHISDIHLRRFRIDSESFIQSIKDTHPDFIFITGDTIDRTEDLDTSLIQSVINQIAVIAPTFVIEGNHETSCGNYHKWRKLMLDSHATLLENEAITLTHNGQEFGIIGLKNEITTLEPAILDNLEHLSTVFVLAHHPELFSDYIKNFSKLSLTAIFSGHAHGGQVRLPFIGGLLSPHQGALPRYTSGCYSHPTSRTKLIVSRGLSNSRFPFRINNKPHLVSVILKRT</sequence>
<dbReference type="InterPro" id="IPR004843">
    <property type="entry name" value="Calcineurin-like_PHP"/>
</dbReference>
<comment type="caution">
    <text evidence="4">The sequence shown here is derived from an EMBL/GenBank/DDBJ whole genome shotgun (WGS) entry which is preliminary data.</text>
</comment>
<dbReference type="GO" id="GO:0008758">
    <property type="term" value="F:UDP-2,3-diacylglucosamine hydrolase activity"/>
    <property type="evidence" value="ECO:0007669"/>
    <property type="project" value="TreeGrafter"/>
</dbReference>
<dbReference type="GO" id="GO:0009245">
    <property type="term" value="P:lipid A biosynthetic process"/>
    <property type="evidence" value="ECO:0007669"/>
    <property type="project" value="TreeGrafter"/>
</dbReference>
<gene>
    <name evidence="4" type="ORF">CBF31_03725</name>
</gene>
<dbReference type="Proteomes" id="UP000287101">
    <property type="component" value="Unassembled WGS sequence"/>
</dbReference>
<dbReference type="GO" id="GO:0016020">
    <property type="term" value="C:membrane"/>
    <property type="evidence" value="ECO:0007669"/>
    <property type="project" value="GOC"/>
</dbReference>
<name>A0A430AD36_9ENTE</name>
<proteinExistence type="predicted"/>
<dbReference type="SUPFAM" id="SSF56300">
    <property type="entry name" value="Metallo-dependent phosphatases"/>
    <property type="match status" value="1"/>
</dbReference>
<feature type="domain" description="Calcineurin-like phosphoesterase" evidence="3">
    <location>
        <begin position="44"/>
        <end position="208"/>
    </location>
</feature>
<evidence type="ECO:0000259" key="3">
    <source>
        <dbReference type="Pfam" id="PF00149"/>
    </source>
</evidence>
<dbReference type="Pfam" id="PF00149">
    <property type="entry name" value="Metallophos"/>
    <property type="match status" value="1"/>
</dbReference>
<dbReference type="EMBL" id="NGJY01000001">
    <property type="protein sequence ID" value="RSU05135.1"/>
    <property type="molecule type" value="Genomic_DNA"/>
</dbReference>
<accession>A0A430AD36</accession>
<dbReference type="GO" id="GO:0046872">
    <property type="term" value="F:metal ion binding"/>
    <property type="evidence" value="ECO:0007669"/>
    <property type="project" value="UniProtKB-KW"/>
</dbReference>
<dbReference type="PANTHER" id="PTHR31302">
    <property type="entry name" value="TRANSMEMBRANE PROTEIN WITH METALLOPHOSPHOESTERASE DOMAIN-RELATED"/>
    <property type="match status" value="1"/>
</dbReference>
<reference evidence="4 5" key="1">
    <citation type="submission" date="2017-05" db="EMBL/GenBank/DDBJ databases">
        <title>Vagococcus spp. assemblies.</title>
        <authorList>
            <person name="Gulvik C.A."/>
        </authorList>
    </citation>
    <scope>NUCLEOTIDE SEQUENCE [LARGE SCALE GENOMIC DNA]</scope>
    <source>
        <strain evidence="4 5">CCUG 41755</strain>
    </source>
</reference>
<organism evidence="4 5">
    <name type="scientific">Vagococcus fessus</name>
    <dbReference type="NCBI Taxonomy" id="120370"/>
    <lineage>
        <taxon>Bacteria</taxon>
        <taxon>Bacillati</taxon>
        <taxon>Bacillota</taxon>
        <taxon>Bacilli</taxon>
        <taxon>Lactobacillales</taxon>
        <taxon>Enterococcaceae</taxon>
        <taxon>Vagococcus</taxon>
    </lineage>
</organism>
<protein>
    <recommendedName>
        <fullName evidence="3">Calcineurin-like phosphoesterase domain-containing protein</fullName>
    </recommendedName>
</protein>
<dbReference type="InterPro" id="IPR029052">
    <property type="entry name" value="Metallo-depent_PP-like"/>
</dbReference>
<keyword evidence="2" id="KW-0378">Hydrolase</keyword>
<evidence type="ECO:0000313" key="5">
    <source>
        <dbReference type="Proteomes" id="UP000287101"/>
    </source>
</evidence>